<gene>
    <name evidence="1" type="ORF">CURHAP_LOCUS48767</name>
</gene>
<dbReference type="AlphaFoldDB" id="A0A6J5VKI1"/>
<dbReference type="Pfam" id="PF14223">
    <property type="entry name" value="Retrotran_gag_2"/>
    <property type="match status" value="1"/>
</dbReference>
<reference evidence="1 2" key="1">
    <citation type="submission" date="2020-05" db="EMBL/GenBank/DDBJ databases">
        <authorList>
            <person name="Campoy J."/>
            <person name="Schneeberger K."/>
            <person name="Spophaly S."/>
        </authorList>
    </citation>
    <scope>NUCLEOTIDE SEQUENCE [LARGE SCALE GENOMIC DNA]</scope>
    <source>
        <strain evidence="1">PruArmRojPasFocal</strain>
    </source>
</reference>
<dbReference type="Proteomes" id="UP000507222">
    <property type="component" value="Unassembled WGS sequence"/>
</dbReference>
<protein>
    <recommendedName>
        <fullName evidence="3">Retrotransposon Copia-like N-terminal domain-containing protein</fullName>
    </recommendedName>
</protein>
<name>A0A6J5VKI1_PRUAR</name>
<proteinExistence type="predicted"/>
<dbReference type="EMBL" id="CAEKDK010000008">
    <property type="protein sequence ID" value="CAB4289620.1"/>
    <property type="molecule type" value="Genomic_DNA"/>
</dbReference>
<organism evidence="1 2">
    <name type="scientific">Prunus armeniaca</name>
    <name type="common">Apricot</name>
    <name type="synonym">Armeniaca vulgaris</name>
    <dbReference type="NCBI Taxonomy" id="36596"/>
    <lineage>
        <taxon>Eukaryota</taxon>
        <taxon>Viridiplantae</taxon>
        <taxon>Streptophyta</taxon>
        <taxon>Embryophyta</taxon>
        <taxon>Tracheophyta</taxon>
        <taxon>Spermatophyta</taxon>
        <taxon>Magnoliopsida</taxon>
        <taxon>eudicotyledons</taxon>
        <taxon>Gunneridae</taxon>
        <taxon>Pentapetalae</taxon>
        <taxon>rosids</taxon>
        <taxon>fabids</taxon>
        <taxon>Rosales</taxon>
        <taxon>Rosaceae</taxon>
        <taxon>Amygdaloideae</taxon>
        <taxon>Amygdaleae</taxon>
        <taxon>Prunus</taxon>
    </lineage>
</organism>
<sequence length="132" mass="14631">MGKNSVTPYQVENFPKVHRLSGFLDGIVVAPTDSNNGDSKEWEAIDTTILKLIAASLSDDAFSEMINCQSATEAWTTLTDRYTSISERGRERIRVRTTVVSQIGVFNYECLCKSCPKTPNTAGFAFNNRISN</sequence>
<evidence type="ECO:0000313" key="2">
    <source>
        <dbReference type="Proteomes" id="UP000507222"/>
    </source>
</evidence>
<evidence type="ECO:0000313" key="1">
    <source>
        <dbReference type="EMBL" id="CAB4289620.1"/>
    </source>
</evidence>
<accession>A0A6J5VKI1</accession>
<evidence type="ECO:0008006" key="3">
    <source>
        <dbReference type="Google" id="ProtNLM"/>
    </source>
</evidence>